<dbReference type="Proteomes" id="UP000216035">
    <property type="component" value="Unassembled WGS sequence"/>
</dbReference>
<dbReference type="AlphaFoldDB" id="A0A255ZN02"/>
<comment type="caution">
    <text evidence="1">The sequence shown here is derived from an EMBL/GenBank/DDBJ whole genome shotgun (WGS) entry which is preliminary data.</text>
</comment>
<sequence length="199" mass="21127">MGLMTFSSCNESSENVENQSVNLKEIDLDLTALRVNSSNLFTYTSKAQLLSEIPRAVDVLYDDAQRELTNNSNLTHVTFLVRFSQGKAVISEVAYVNANSRTIYDGAWLDSRGQFVSNTNSSLGLLPGLPWDAILKGGCPQGYTSLGTCSNTGSTASITACISTAISTFLSSTISAVGGCAETRVSVGILNTRVSGKTC</sequence>
<evidence type="ECO:0000313" key="1">
    <source>
        <dbReference type="EMBL" id="OYQ42801.1"/>
    </source>
</evidence>
<name>A0A255ZN02_9FLAO</name>
<proteinExistence type="predicted"/>
<reference evidence="1 2" key="1">
    <citation type="submission" date="2017-07" db="EMBL/GenBank/DDBJ databases">
        <title>Flavobacterium cyanobacteriorum sp. nov., isolated from cyanobacterial aggregates in a eutrophic lake.</title>
        <authorList>
            <person name="Cai H."/>
        </authorList>
    </citation>
    <scope>NUCLEOTIDE SEQUENCE [LARGE SCALE GENOMIC DNA]</scope>
    <source>
        <strain evidence="1 2">TH167</strain>
    </source>
</reference>
<protein>
    <submittedName>
        <fullName evidence="1">Uncharacterized protein</fullName>
    </submittedName>
</protein>
<organism evidence="1 2">
    <name type="scientific">Flavobacterium aurantiibacter</name>
    <dbReference type="NCBI Taxonomy" id="2023067"/>
    <lineage>
        <taxon>Bacteria</taxon>
        <taxon>Pseudomonadati</taxon>
        <taxon>Bacteroidota</taxon>
        <taxon>Flavobacteriia</taxon>
        <taxon>Flavobacteriales</taxon>
        <taxon>Flavobacteriaceae</taxon>
        <taxon>Flavobacterium</taxon>
    </lineage>
</organism>
<gene>
    <name evidence="1" type="ORF">CHX27_11705</name>
</gene>
<dbReference type="EMBL" id="NOXX01000211">
    <property type="protein sequence ID" value="OYQ42801.1"/>
    <property type="molecule type" value="Genomic_DNA"/>
</dbReference>
<accession>A0A255ZN02</accession>
<evidence type="ECO:0000313" key="2">
    <source>
        <dbReference type="Proteomes" id="UP000216035"/>
    </source>
</evidence>
<keyword evidence="2" id="KW-1185">Reference proteome</keyword>